<dbReference type="GO" id="GO:0015297">
    <property type="term" value="F:antiporter activity"/>
    <property type="evidence" value="ECO:0007669"/>
    <property type="project" value="UniProtKB-KW"/>
</dbReference>
<evidence type="ECO:0000259" key="10">
    <source>
        <dbReference type="Pfam" id="PF00999"/>
    </source>
</evidence>
<organism evidence="11 12">
    <name type="scientific">Candidatus Iainarchaeum sp</name>
    <dbReference type="NCBI Taxonomy" id="3101447"/>
    <lineage>
        <taxon>Archaea</taxon>
        <taxon>Candidatus Iainarchaeota</taxon>
        <taxon>Candidatus Iainarchaeia</taxon>
        <taxon>Candidatus Iainarchaeales</taxon>
        <taxon>Candidatus Iainarchaeaceae</taxon>
        <taxon>Candidatus Iainarchaeum</taxon>
    </lineage>
</organism>
<evidence type="ECO:0000256" key="6">
    <source>
        <dbReference type="ARBA" id="ARBA00022989"/>
    </source>
</evidence>
<keyword evidence="3" id="KW-0050">Antiport</keyword>
<gene>
    <name evidence="11" type="ORF">HA237_06045</name>
</gene>
<evidence type="ECO:0000256" key="5">
    <source>
        <dbReference type="ARBA" id="ARBA00022692"/>
    </source>
</evidence>
<dbReference type="PANTHER" id="PTHR32507">
    <property type="entry name" value="NA(+)/H(+) ANTIPORTER 1"/>
    <property type="match status" value="1"/>
</dbReference>
<feature type="transmembrane region" description="Helical" evidence="9">
    <location>
        <begin position="85"/>
        <end position="111"/>
    </location>
</feature>
<dbReference type="InterPro" id="IPR006153">
    <property type="entry name" value="Cation/H_exchanger_TM"/>
</dbReference>
<feature type="transmembrane region" description="Helical" evidence="9">
    <location>
        <begin position="53"/>
        <end position="73"/>
    </location>
</feature>
<dbReference type="GO" id="GO:1902600">
    <property type="term" value="P:proton transmembrane transport"/>
    <property type="evidence" value="ECO:0007669"/>
    <property type="project" value="InterPro"/>
</dbReference>
<feature type="transmembrane region" description="Helical" evidence="9">
    <location>
        <begin position="117"/>
        <end position="136"/>
    </location>
</feature>
<feature type="transmembrane region" description="Helical" evidence="9">
    <location>
        <begin position="342"/>
        <end position="362"/>
    </location>
</feature>
<evidence type="ECO:0000256" key="8">
    <source>
        <dbReference type="ARBA" id="ARBA00023136"/>
    </source>
</evidence>
<comment type="subcellular location">
    <subcellularLocation>
        <location evidence="1">Cell membrane</location>
        <topology evidence="1">Multi-pass membrane protein</topology>
    </subcellularLocation>
</comment>
<comment type="caution">
    <text evidence="11">The sequence shown here is derived from an EMBL/GenBank/DDBJ whole genome shotgun (WGS) entry which is preliminary data.</text>
</comment>
<evidence type="ECO:0000313" key="12">
    <source>
        <dbReference type="Proteomes" id="UP000577419"/>
    </source>
</evidence>
<accession>A0A7J4IXB1</accession>
<dbReference type="Gene3D" id="1.20.1530.20">
    <property type="match status" value="1"/>
</dbReference>
<evidence type="ECO:0000313" key="11">
    <source>
        <dbReference type="EMBL" id="HIH08899.1"/>
    </source>
</evidence>
<sequence>MTELVITIIGLTILLGFIGNVLFQKTSIPNTIWLVLFGMVLGETGLIDASFILGSASLIGAIAIIGILSDGGLHMDLKKVVSNGWLGILLMLSGLLFSVATAIIVLLAFGLSIQTSTLIAVILAGTSAAVIMPIISPMKEVSERLKTTIFIESISDNFSIVIALVMIAFLSSQQALPALNPEELLKGTLLQLFAGISVGLLFGFFWAPIINKLKKYDFSYTATLSVFILLFAFAELIGSNGAIAIFFAGIMLANAHIIFKSLFPENEFQQLDEDISKTHSLMAFLIRVFFFVFLGLIVGLPDSQYIIIGLIIVLLIVIGRAVYLQIFSALHLVSFTKQEKRLACVMVPRGLSAAVLGMYAFSSNVPGGEAIVQIVLSVILLSIITTNIGLFAFRPKRNPQKEN</sequence>
<feature type="transmembrane region" description="Helical" evidence="9">
    <location>
        <begin position="157"/>
        <end position="176"/>
    </location>
</feature>
<keyword evidence="2" id="KW-0813">Transport</keyword>
<dbReference type="InterPro" id="IPR038770">
    <property type="entry name" value="Na+/solute_symporter_sf"/>
</dbReference>
<evidence type="ECO:0000256" key="7">
    <source>
        <dbReference type="ARBA" id="ARBA00023065"/>
    </source>
</evidence>
<dbReference type="PANTHER" id="PTHR32507:SF0">
    <property type="entry name" value="NA(+)_H(+) ANTIPORTER 2-RELATED"/>
    <property type="match status" value="1"/>
</dbReference>
<feature type="transmembrane region" description="Helical" evidence="9">
    <location>
        <begin position="306"/>
        <end position="330"/>
    </location>
</feature>
<keyword evidence="4" id="KW-1003">Cell membrane</keyword>
<evidence type="ECO:0000256" key="2">
    <source>
        <dbReference type="ARBA" id="ARBA00022448"/>
    </source>
</evidence>
<dbReference type="AlphaFoldDB" id="A0A7J4IXB1"/>
<evidence type="ECO:0000256" key="3">
    <source>
        <dbReference type="ARBA" id="ARBA00022449"/>
    </source>
</evidence>
<name>A0A7J4IXB1_9ARCH</name>
<feature type="transmembrane region" description="Helical" evidence="9">
    <location>
        <begin position="243"/>
        <end position="263"/>
    </location>
</feature>
<evidence type="ECO:0000256" key="9">
    <source>
        <dbReference type="SAM" id="Phobius"/>
    </source>
</evidence>
<proteinExistence type="predicted"/>
<reference evidence="12" key="1">
    <citation type="journal article" date="2020" name="bioRxiv">
        <title>A rank-normalized archaeal taxonomy based on genome phylogeny resolves widespread incomplete and uneven classifications.</title>
        <authorList>
            <person name="Rinke C."/>
            <person name="Chuvochina M."/>
            <person name="Mussig A.J."/>
            <person name="Chaumeil P.-A."/>
            <person name="Waite D.W."/>
            <person name="Whitman W.B."/>
            <person name="Parks D.H."/>
            <person name="Hugenholtz P."/>
        </authorList>
    </citation>
    <scope>NUCLEOTIDE SEQUENCE [LARGE SCALE GENOMIC DNA]</scope>
</reference>
<feature type="transmembrane region" description="Helical" evidence="9">
    <location>
        <begin position="188"/>
        <end position="206"/>
    </location>
</feature>
<dbReference type="EMBL" id="DUFG01000029">
    <property type="protein sequence ID" value="HIH08899.1"/>
    <property type="molecule type" value="Genomic_DNA"/>
</dbReference>
<dbReference type="Pfam" id="PF00999">
    <property type="entry name" value="Na_H_Exchanger"/>
    <property type="match status" value="1"/>
</dbReference>
<feature type="transmembrane region" description="Helical" evidence="9">
    <location>
        <begin position="6"/>
        <end position="23"/>
    </location>
</feature>
<dbReference type="Proteomes" id="UP000577419">
    <property type="component" value="Unassembled WGS sequence"/>
</dbReference>
<evidence type="ECO:0000256" key="1">
    <source>
        <dbReference type="ARBA" id="ARBA00004651"/>
    </source>
</evidence>
<keyword evidence="8 9" id="KW-0472">Membrane</keyword>
<feature type="transmembrane region" description="Helical" evidence="9">
    <location>
        <begin position="218"/>
        <end position="237"/>
    </location>
</feature>
<feature type="transmembrane region" description="Helical" evidence="9">
    <location>
        <begin position="374"/>
        <end position="393"/>
    </location>
</feature>
<keyword evidence="7" id="KW-0406">Ion transport</keyword>
<feature type="domain" description="Cation/H+ exchanger transmembrane" evidence="10">
    <location>
        <begin position="13"/>
        <end position="386"/>
    </location>
</feature>
<keyword evidence="5 9" id="KW-0812">Transmembrane</keyword>
<dbReference type="GO" id="GO:0005886">
    <property type="term" value="C:plasma membrane"/>
    <property type="evidence" value="ECO:0007669"/>
    <property type="project" value="UniProtKB-SubCell"/>
</dbReference>
<feature type="transmembrane region" description="Helical" evidence="9">
    <location>
        <begin position="284"/>
        <end position="300"/>
    </location>
</feature>
<keyword evidence="6 9" id="KW-1133">Transmembrane helix</keyword>
<feature type="transmembrane region" description="Helical" evidence="9">
    <location>
        <begin position="30"/>
        <end position="47"/>
    </location>
</feature>
<evidence type="ECO:0000256" key="4">
    <source>
        <dbReference type="ARBA" id="ARBA00022475"/>
    </source>
</evidence>
<protein>
    <recommendedName>
        <fullName evidence="10">Cation/H+ exchanger transmembrane domain-containing protein</fullName>
    </recommendedName>
</protein>